<evidence type="ECO:0000313" key="3">
    <source>
        <dbReference type="Proteomes" id="UP000266066"/>
    </source>
</evidence>
<sequence length="89" mass="10065">MNKNQIAAKKLANNVTTNNMDSVFKRLEEHLMNKPFPTTTDTAPERSIFCEGFEEICETLTIMCSGPNEDNLIVCNSITFLTNLLSLRH</sequence>
<evidence type="ECO:0000313" key="2">
    <source>
        <dbReference type="EMBL" id="RGT84604.1"/>
    </source>
</evidence>
<gene>
    <name evidence="2" type="ORF">DWX06_00185</name>
    <name evidence="1" type="ORF">DWY38_12350</name>
</gene>
<evidence type="ECO:0000313" key="1">
    <source>
        <dbReference type="EMBL" id="RGR53073.1"/>
    </source>
</evidence>
<dbReference type="EMBL" id="QRXG01000001">
    <property type="protein sequence ID" value="RGT84604.1"/>
    <property type="molecule type" value="Genomic_DNA"/>
</dbReference>
<comment type="caution">
    <text evidence="1">The sequence shown here is derived from an EMBL/GenBank/DDBJ whole genome shotgun (WGS) entry which is preliminary data.</text>
</comment>
<accession>A0A395UWE0</accession>
<dbReference type="Proteomes" id="UP000284296">
    <property type="component" value="Unassembled WGS sequence"/>
</dbReference>
<dbReference type="Proteomes" id="UP000266066">
    <property type="component" value="Unassembled WGS sequence"/>
</dbReference>
<reference evidence="3 4" key="1">
    <citation type="submission" date="2018-08" db="EMBL/GenBank/DDBJ databases">
        <title>A genome reference for cultivated species of the human gut microbiota.</title>
        <authorList>
            <person name="Zou Y."/>
            <person name="Xue W."/>
            <person name="Luo G."/>
        </authorList>
    </citation>
    <scope>NUCLEOTIDE SEQUENCE [LARGE SCALE GENOMIC DNA]</scope>
    <source>
        <strain evidence="2 4">AF18-16LB</strain>
        <strain evidence="1 3">AF25-15</strain>
    </source>
</reference>
<proteinExistence type="predicted"/>
<name>A0A395UWE0_9FIRM</name>
<dbReference type="AlphaFoldDB" id="A0A395UWE0"/>
<dbReference type="EMBL" id="QRUJ01000015">
    <property type="protein sequence ID" value="RGR53073.1"/>
    <property type="molecule type" value="Genomic_DNA"/>
</dbReference>
<protein>
    <submittedName>
        <fullName evidence="1">Uncharacterized protein</fullName>
    </submittedName>
</protein>
<evidence type="ECO:0000313" key="4">
    <source>
        <dbReference type="Proteomes" id="UP000284296"/>
    </source>
</evidence>
<organism evidence="1 3">
    <name type="scientific">Agathobacter rectalis</name>
    <dbReference type="NCBI Taxonomy" id="39491"/>
    <lineage>
        <taxon>Bacteria</taxon>
        <taxon>Bacillati</taxon>
        <taxon>Bacillota</taxon>
        <taxon>Clostridia</taxon>
        <taxon>Lachnospirales</taxon>
        <taxon>Lachnospiraceae</taxon>
        <taxon>Agathobacter</taxon>
    </lineage>
</organism>